<evidence type="ECO:0000313" key="1">
    <source>
        <dbReference type="EMBL" id="MFC7245797.1"/>
    </source>
</evidence>
<comment type="caution">
    <text evidence="1">The sequence shown here is derived from an EMBL/GenBank/DDBJ whole genome shotgun (WGS) entry which is preliminary data.</text>
</comment>
<dbReference type="Proteomes" id="UP001596392">
    <property type="component" value="Unassembled WGS sequence"/>
</dbReference>
<dbReference type="RefSeq" id="WP_376808693.1">
    <property type="nucleotide sequence ID" value="NZ_JBHTAC010000030.1"/>
</dbReference>
<reference evidence="2" key="1">
    <citation type="journal article" date="2019" name="Int. J. Syst. Evol. Microbiol.">
        <title>The Global Catalogue of Microorganisms (GCM) 10K type strain sequencing project: providing services to taxonomists for standard genome sequencing and annotation.</title>
        <authorList>
            <consortium name="The Broad Institute Genomics Platform"/>
            <consortium name="The Broad Institute Genome Sequencing Center for Infectious Disease"/>
            <person name="Wu L."/>
            <person name="Ma J."/>
        </authorList>
    </citation>
    <scope>NUCLEOTIDE SEQUENCE [LARGE SCALE GENOMIC DNA]</scope>
    <source>
        <strain evidence="2">CGMCC 1.9106</strain>
    </source>
</reference>
<gene>
    <name evidence="1" type="ORF">ACFQO7_25255</name>
</gene>
<sequence length="329" mass="37138">MSLLDRLLSRRPQVTTVTDLAMDDAELAAVRDLADAGGDWRPVARLLRQELDADRRGTQFNTFAAAAAADGRWLDKWLADEPDAPEALTLQSWTLVQRAWLARGGRFARYTPAEAFRQFHRILGEAEQASARALAADPDEPVAWVAALWLAVGQQEGLTEFTRRWDGLRACAPHDRLGHNAALQYLCAKWQGSHEQMYAFARDVTDSAPAGSPLVVQIIQAHIEYALVENEQAATFWKRSDVRDDLAAVLRRWQSEGPHTHALALHDRSLLAFALCEAGMWEQAADLFESADHRVYEYPWYYKAYSQRHLAEAHGRAMRHRRGRADRTA</sequence>
<evidence type="ECO:0000313" key="2">
    <source>
        <dbReference type="Proteomes" id="UP001596392"/>
    </source>
</evidence>
<proteinExistence type="predicted"/>
<keyword evidence="2" id="KW-1185">Reference proteome</keyword>
<dbReference type="EMBL" id="JBHTAC010000030">
    <property type="protein sequence ID" value="MFC7245797.1"/>
    <property type="molecule type" value="Genomic_DNA"/>
</dbReference>
<evidence type="ECO:0008006" key="3">
    <source>
        <dbReference type="Google" id="ProtNLM"/>
    </source>
</evidence>
<name>A0ABW2H466_9ACTN</name>
<organism evidence="1 2">
    <name type="scientific">Catellatospora aurea</name>
    <dbReference type="NCBI Taxonomy" id="1337874"/>
    <lineage>
        <taxon>Bacteria</taxon>
        <taxon>Bacillati</taxon>
        <taxon>Actinomycetota</taxon>
        <taxon>Actinomycetes</taxon>
        <taxon>Micromonosporales</taxon>
        <taxon>Micromonosporaceae</taxon>
        <taxon>Catellatospora</taxon>
    </lineage>
</organism>
<protein>
    <recommendedName>
        <fullName evidence="3">DUF4034 domain-containing protein</fullName>
    </recommendedName>
</protein>
<accession>A0ABW2H466</accession>